<dbReference type="EMBL" id="JAFHAP010000006">
    <property type="protein sequence ID" value="MBN2909037.1"/>
    <property type="molecule type" value="Genomic_DNA"/>
</dbReference>
<feature type="compositionally biased region" description="Acidic residues" evidence="1">
    <location>
        <begin position="277"/>
        <end position="306"/>
    </location>
</feature>
<organism evidence="2 3">
    <name type="scientific">Polycladomyces zharkentensis</name>
    <dbReference type="NCBI Taxonomy" id="2807616"/>
    <lineage>
        <taxon>Bacteria</taxon>
        <taxon>Bacillati</taxon>
        <taxon>Bacillota</taxon>
        <taxon>Bacilli</taxon>
        <taxon>Bacillales</taxon>
        <taxon>Thermoactinomycetaceae</taxon>
        <taxon>Polycladomyces</taxon>
    </lineage>
</organism>
<reference evidence="2" key="1">
    <citation type="journal article" date="2024" name="Int. J. Syst. Evol. Microbiol.">
        <title>Polycladomyces zharkentensis sp. nov., a novel thermophilic cellulose- and starch-degrading member of the Bacillota from a geothermal aquifer in Kazakhstan.</title>
        <authorList>
            <person name="Mashzhan A."/>
            <person name="Kistaubayeva A."/>
            <person name="Javier-Lopez R."/>
            <person name="Bissenova U."/>
            <person name="Bissenbay A."/>
            <person name="Birkeland N.K."/>
        </authorList>
    </citation>
    <scope>NUCLEOTIDE SEQUENCE</scope>
    <source>
        <strain evidence="2">ZKZ2T</strain>
    </source>
</reference>
<protein>
    <submittedName>
        <fullName evidence="2">Sporulation protein</fullName>
    </submittedName>
</protein>
<dbReference type="InterPro" id="IPR009776">
    <property type="entry name" value="Spore_0_M"/>
</dbReference>
<dbReference type="InterPro" id="IPR014752">
    <property type="entry name" value="Arrestin-like_C"/>
</dbReference>
<dbReference type="Gene3D" id="2.60.40.640">
    <property type="match status" value="1"/>
</dbReference>
<gene>
    <name evidence="2" type="ORF">JQC72_05820</name>
</gene>
<comment type="caution">
    <text evidence="2">The sequence shown here is derived from an EMBL/GenBank/DDBJ whole genome shotgun (WGS) entry which is preliminary data.</text>
</comment>
<sequence>MLKNLMARLGHGAAKVDLVLNRNQFALGEFVEGTLVIQGGTVQQSINKIDVRLMVIVRSHESEATHLVTSIPFHQSFTIHPGERKEFPFQYQLPNDLLLSGNYVTYFFQTELDIAGGVDQTDRDYIEILPPQSLQQILLALEQLGFREKHDSRMFNGYVQEFAFFPTSYLNGQVQELEFAATLLPEGVRLQLELDLYSHGREQEVKREVFIYNDQLQSVSELTSFIQEILDEMVQHPHSAYHMEHHYGYHEHHGSGMGEAIGGFIAGAVGGMAVSELLDDDDKDDDKEENEDDEGFLEDLFEEDDD</sequence>
<accession>A0ABS2WHK5</accession>
<evidence type="ECO:0000313" key="3">
    <source>
        <dbReference type="Proteomes" id="UP001177120"/>
    </source>
</evidence>
<dbReference type="InterPro" id="IPR014756">
    <property type="entry name" value="Ig_E-set"/>
</dbReference>
<name>A0ABS2WHK5_9BACL</name>
<dbReference type="PANTHER" id="PTHR40053:SF1">
    <property type="entry name" value="SPORULATION-CONTROL PROTEIN SPO0M"/>
    <property type="match status" value="1"/>
</dbReference>
<dbReference type="Proteomes" id="UP001177120">
    <property type="component" value="Unassembled WGS sequence"/>
</dbReference>
<dbReference type="SUPFAM" id="SSF81296">
    <property type="entry name" value="E set domains"/>
    <property type="match status" value="1"/>
</dbReference>
<proteinExistence type="predicted"/>
<dbReference type="Pfam" id="PF07070">
    <property type="entry name" value="Spo0M"/>
    <property type="match status" value="1"/>
</dbReference>
<evidence type="ECO:0000313" key="2">
    <source>
        <dbReference type="EMBL" id="MBN2909037.1"/>
    </source>
</evidence>
<dbReference type="RefSeq" id="WP_205493700.1">
    <property type="nucleotide sequence ID" value="NZ_JAFHAP010000006.1"/>
</dbReference>
<feature type="region of interest" description="Disordered" evidence="1">
    <location>
        <begin position="276"/>
        <end position="306"/>
    </location>
</feature>
<keyword evidence="3" id="KW-1185">Reference proteome</keyword>
<dbReference type="PANTHER" id="PTHR40053">
    <property type="entry name" value="SPORULATION-CONTROL PROTEIN SPO0M"/>
    <property type="match status" value="1"/>
</dbReference>
<evidence type="ECO:0000256" key="1">
    <source>
        <dbReference type="SAM" id="MobiDB-lite"/>
    </source>
</evidence>